<dbReference type="PATRIC" id="fig|710421.3.peg.3989"/>
<dbReference type="Proteomes" id="UP000006057">
    <property type="component" value="Chromosome"/>
</dbReference>
<reference evidence="2 3" key="1">
    <citation type="submission" date="2012-06" db="EMBL/GenBank/DDBJ databases">
        <title>Complete sequence of chromosome of Mycobacterium chubuense NBB4.</title>
        <authorList>
            <consortium name="US DOE Joint Genome Institute"/>
            <person name="Lucas S."/>
            <person name="Han J."/>
            <person name="Lapidus A."/>
            <person name="Cheng J.-F."/>
            <person name="Goodwin L."/>
            <person name="Pitluck S."/>
            <person name="Peters L."/>
            <person name="Mikhailova N."/>
            <person name="Teshima H."/>
            <person name="Detter J.C."/>
            <person name="Han C."/>
            <person name="Tapia R."/>
            <person name="Land M."/>
            <person name="Hauser L."/>
            <person name="Kyrpides N."/>
            <person name="Ivanova N."/>
            <person name="Pagani I."/>
            <person name="Mattes T."/>
            <person name="Holmes A."/>
            <person name="Rutledge P."/>
            <person name="Paulsen I."/>
            <person name="Coleman N."/>
            <person name="Woyke T."/>
        </authorList>
    </citation>
    <scope>NUCLEOTIDE SEQUENCE [LARGE SCALE GENOMIC DNA]</scope>
    <source>
        <strain evidence="2 3">NBB4</strain>
    </source>
</reference>
<evidence type="ECO:0008006" key="4">
    <source>
        <dbReference type="Google" id="ProtNLM"/>
    </source>
</evidence>
<proteinExistence type="predicted"/>
<organism evidence="2 3">
    <name type="scientific">Mycolicibacterium chubuense (strain NBB4)</name>
    <name type="common">Mycobacterium chubuense</name>
    <dbReference type="NCBI Taxonomy" id="710421"/>
    <lineage>
        <taxon>Bacteria</taxon>
        <taxon>Bacillati</taxon>
        <taxon>Actinomycetota</taxon>
        <taxon>Actinomycetes</taxon>
        <taxon>Mycobacteriales</taxon>
        <taxon>Mycobacteriaceae</taxon>
        <taxon>Mycolicibacterium</taxon>
    </lineage>
</organism>
<evidence type="ECO:0000313" key="2">
    <source>
        <dbReference type="EMBL" id="AFM18715.1"/>
    </source>
</evidence>
<name>I4BN58_MYCCN</name>
<keyword evidence="1" id="KW-0732">Signal</keyword>
<dbReference type="KEGG" id="mcb:Mycch_3992"/>
<dbReference type="OrthoDB" id="4829026at2"/>
<evidence type="ECO:0000313" key="3">
    <source>
        <dbReference type="Proteomes" id="UP000006057"/>
    </source>
</evidence>
<dbReference type="PROSITE" id="PS51318">
    <property type="entry name" value="TAT"/>
    <property type="match status" value="1"/>
</dbReference>
<dbReference type="RefSeq" id="WP_014817188.1">
    <property type="nucleotide sequence ID" value="NC_018027.1"/>
</dbReference>
<dbReference type="EMBL" id="CP003053">
    <property type="protein sequence ID" value="AFM18715.1"/>
    <property type="molecule type" value="Genomic_DNA"/>
</dbReference>
<keyword evidence="3" id="KW-1185">Reference proteome</keyword>
<gene>
    <name evidence="2" type="ordered locus">Mycch_3992</name>
</gene>
<dbReference type="InterPro" id="IPR006311">
    <property type="entry name" value="TAT_signal"/>
</dbReference>
<evidence type="ECO:0000256" key="1">
    <source>
        <dbReference type="SAM" id="SignalP"/>
    </source>
</evidence>
<sequence length="172" mass="17685" precursor="true">MDRNPCRTRQHLTRAATVAAAAAAVAALGAPTASASPSGDLWNLANSKHVSAGCAPYADNPALGNTALDIAKTMVNPPGGILGNGRVPTDSMLADRGYFVTVWGEADYINSDSAGSPQAAMDFWLANGTRDIFPNCAMKDMATAVWIQNGKWAAVLLAGSPGGTPPQPPVVH</sequence>
<protein>
    <recommendedName>
        <fullName evidence="4">Cysteine-rich secretory protein family protein</fullName>
    </recommendedName>
</protein>
<dbReference type="HOGENOM" id="CLU_1553567_0_0_11"/>
<dbReference type="AlphaFoldDB" id="I4BN58"/>
<accession>I4BN58</accession>
<feature type="signal peptide" evidence="1">
    <location>
        <begin position="1"/>
        <end position="35"/>
    </location>
</feature>
<feature type="chain" id="PRO_5003686815" description="Cysteine-rich secretory protein family protein" evidence="1">
    <location>
        <begin position="36"/>
        <end position="172"/>
    </location>
</feature>